<dbReference type="Pfam" id="PF00483">
    <property type="entry name" value="NTP_transferase"/>
    <property type="match status" value="1"/>
</dbReference>
<proteinExistence type="inferred from homology"/>
<dbReference type="EC" id="2.7.7.24" evidence="3 9"/>
<dbReference type="GO" id="GO:0008879">
    <property type="term" value="F:glucose-1-phosphate thymidylyltransferase activity"/>
    <property type="evidence" value="ECO:0007669"/>
    <property type="project" value="UniProtKB-EC"/>
</dbReference>
<protein>
    <recommendedName>
        <fullName evidence="3 9">Glucose-1-phosphate thymidylyltransferase</fullName>
        <ecNumber evidence="3 9">2.7.7.24</ecNumber>
    </recommendedName>
</protein>
<keyword evidence="7 9" id="KW-0460">Magnesium</keyword>
<keyword evidence="4 9" id="KW-0808">Transferase</keyword>
<dbReference type="Gene3D" id="3.90.550.10">
    <property type="entry name" value="Spore Coat Polysaccharide Biosynthesis Protein SpsA, Chain A"/>
    <property type="match status" value="1"/>
</dbReference>
<dbReference type="NCBIfam" id="TIGR01207">
    <property type="entry name" value="rmlA"/>
    <property type="match status" value="1"/>
</dbReference>
<dbReference type="SUPFAM" id="SSF53448">
    <property type="entry name" value="Nucleotide-diphospho-sugar transferases"/>
    <property type="match status" value="1"/>
</dbReference>
<organism evidence="11 12">
    <name type="scientific">Desulfofustis glycolicus DSM 9705</name>
    <dbReference type="NCBI Taxonomy" id="1121409"/>
    <lineage>
        <taxon>Bacteria</taxon>
        <taxon>Pseudomonadati</taxon>
        <taxon>Thermodesulfobacteriota</taxon>
        <taxon>Desulfobulbia</taxon>
        <taxon>Desulfobulbales</taxon>
        <taxon>Desulfocapsaceae</taxon>
        <taxon>Desulfofustis</taxon>
    </lineage>
</organism>
<dbReference type="InterPro" id="IPR029044">
    <property type="entry name" value="Nucleotide-diphossugar_trans"/>
</dbReference>
<reference evidence="11 12" key="1">
    <citation type="submission" date="2016-11" db="EMBL/GenBank/DDBJ databases">
        <authorList>
            <person name="Jaros S."/>
            <person name="Januszkiewicz K."/>
            <person name="Wedrychowicz H."/>
        </authorList>
    </citation>
    <scope>NUCLEOTIDE SEQUENCE [LARGE SCALE GENOMIC DNA]</scope>
    <source>
        <strain evidence="11 12">DSM 9705</strain>
    </source>
</reference>
<keyword evidence="5 9" id="KW-0548">Nucleotidyltransferase</keyword>
<evidence type="ECO:0000313" key="11">
    <source>
        <dbReference type="EMBL" id="SHH34529.1"/>
    </source>
</evidence>
<dbReference type="FunFam" id="3.90.550.10:FF:000023">
    <property type="entry name" value="Glucose-1-phosphate thymidylyltransferase"/>
    <property type="match status" value="1"/>
</dbReference>
<feature type="domain" description="Nucleotidyl transferase" evidence="10">
    <location>
        <begin position="2"/>
        <end position="237"/>
    </location>
</feature>
<evidence type="ECO:0000256" key="8">
    <source>
        <dbReference type="ARBA" id="ARBA00049336"/>
    </source>
</evidence>
<dbReference type="OrthoDB" id="9803871at2"/>
<dbReference type="CDD" id="cd02538">
    <property type="entry name" value="G1P_TT_short"/>
    <property type="match status" value="1"/>
</dbReference>
<evidence type="ECO:0000259" key="10">
    <source>
        <dbReference type="Pfam" id="PF00483"/>
    </source>
</evidence>
<accession>A0A1M5S7S8</accession>
<evidence type="ECO:0000256" key="1">
    <source>
        <dbReference type="ARBA" id="ARBA00001946"/>
    </source>
</evidence>
<comment type="function">
    <text evidence="9">Catalyzes the formation of dTDP-glucose, from dTTP and glucose 1-phosphate, as well as its pyrophosphorolysis.</text>
</comment>
<evidence type="ECO:0000256" key="5">
    <source>
        <dbReference type="ARBA" id="ARBA00022695"/>
    </source>
</evidence>
<dbReference type="PANTHER" id="PTHR43532">
    <property type="entry name" value="GLUCOSE-1-PHOSPHATE THYMIDYLYLTRANSFERASE"/>
    <property type="match status" value="1"/>
</dbReference>
<comment type="catalytic activity">
    <reaction evidence="8 9">
        <text>dTTP + alpha-D-glucose 1-phosphate + H(+) = dTDP-alpha-D-glucose + diphosphate</text>
        <dbReference type="Rhea" id="RHEA:15225"/>
        <dbReference type="ChEBI" id="CHEBI:15378"/>
        <dbReference type="ChEBI" id="CHEBI:33019"/>
        <dbReference type="ChEBI" id="CHEBI:37568"/>
        <dbReference type="ChEBI" id="CHEBI:57477"/>
        <dbReference type="ChEBI" id="CHEBI:58601"/>
        <dbReference type="EC" id="2.7.7.24"/>
    </reaction>
</comment>
<dbReference type="Proteomes" id="UP000184139">
    <property type="component" value="Unassembled WGS sequence"/>
</dbReference>
<evidence type="ECO:0000256" key="4">
    <source>
        <dbReference type="ARBA" id="ARBA00022679"/>
    </source>
</evidence>
<evidence type="ECO:0000256" key="7">
    <source>
        <dbReference type="ARBA" id="ARBA00022842"/>
    </source>
</evidence>
<dbReference type="RefSeq" id="WP_073372968.1">
    <property type="nucleotide sequence ID" value="NZ_FQXS01000001.1"/>
</dbReference>
<evidence type="ECO:0000256" key="3">
    <source>
        <dbReference type="ARBA" id="ARBA00012461"/>
    </source>
</evidence>
<evidence type="ECO:0000256" key="2">
    <source>
        <dbReference type="ARBA" id="ARBA00010480"/>
    </source>
</evidence>
<name>A0A1M5S7S8_9BACT</name>
<dbReference type="GO" id="GO:0046872">
    <property type="term" value="F:metal ion binding"/>
    <property type="evidence" value="ECO:0007669"/>
    <property type="project" value="UniProtKB-KW"/>
</dbReference>
<evidence type="ECO:0000256" key="6">
    <source>
        <dbReference type="ARBA" id="ARBA00022723"/>
    </source>
</evidence>
<dbReference type="InterPro" id="IPR005907">
    <property type="entry name" value="G1P_thy_trans_s"/>
</dbReference>
<dbReference type="InterPro" id="IPR005835">
    <property type="entry name" value="NTP_transferase_dom"/>
</dbReference>
<sequence length="299" mass="33227">MKGIILAGGSGTRLYPLTKVISKQLIPVYDKPMIYYPLSVLMLAGIRDILIISTPHDLPIFRELFGDGSYLGLSISYEVQPSPDGLAQAFLIGKSFIGADSVCLILGDNIFFGPGFTGLVQQSAQLKSGGLIFGYLVRDPERYGVVEFDEQKRVVSIEEKPARPKSKYAVPGLYFYDNDVISIAEQVKPSPRGELEITDVNLAYLRRGDLHVQPLGRGFCWLDTGTHESLQQASSYVQAVQDRQGLKIACIEEIAYQLGYISVDQLAALARETMKNQYGRYIMDIIGERDETNNNHHLN</sequence>
<keyword evidence="12" id="KW-1185">Reference proteome</keyword>
<keyword evidence="6 9" id="KW-0479">Metal-binding</keyword>
<dbReference type="PANTHER" id="PTHR43532:SF1">
    <property type="entry name" value="GLUCOSE-1-PHOSPHATE THYMIDYLYLTRANSFERASE 1"/>
    <property type="match status" value="1"/>
</dbReference>
<evidence type="ECO:0000256" key="9">
    <source>
        <dbReference type="RuleBase" id="RU003706"/>
    </source>
</evidence>
<dbReference type="EMBL" id="FQXS01000001">
    <property type="protein sequence ID" value="SHH34529.1"/>
    <property type="molecule type" value="Genomic_DNA"/>
</dbReference>
<dbReference type="STRING" id="1121409.SAMN02745124_00207"/>
<comment type="cofactor">
    <cofactor evidence="1">
        <name>Mg(2+)</name>
        <dbReference type="ChEBI" id="CHEBI:18420"/>
    </cofactor>
</comment>
<evidence type="ECO:0000313" key="12">
    <source>
        <dbReference type="Proteomes" id="UP000184139"/>
    </source>
</evidence>
<gene>
    <name evidence="11" type="ORF">SAMN02745124_00207</name>
</gene>
<dbReference type="AlphaFoldDB" id="A0A1M5S7S8"/>
<comment type="similarity">
    <text evidence="2 9">Belongs to the glucose-1-phosphate thymidylyltransferase family.</text>
</comment>